<name>A0A0J6FFN7_COCPO</name>
<gene>
    <name evidence="5" type="ORF">CPAG_04017</name>
</gene>
<dbReference type="PANTHER" id="PTHR43976">
    <property type="entry name" value="SHORT CHAIN DEHYDROGENASE"/>
    <property type="match status" value="1"/>
</dbReference>
<reference evidence="6" key="2">
    <citation type="journal article" date="2009" name="Genome Res.">
        <title>Comparative genomic analyses of the human fungal pathogens Coccidioides and their relatives.</title>
        <authorList>
            <person name="Sharpton T.J."/>
            <person name="Stajich J.E."/>
            <person name="Rounsley S.D."/>
            <person name="Gardner M.J."/>
            <person name="Wortman J.R."/>
            <person name="Jordar V.S."/>
            <person name="Maiti R."/>
            <person name="Kodira C.D."/>
            <person name="Neafsey D.E."/>
            <person name="Zeng Q."/>
            <person name="Hung C.-Y."/>
            <person name="McMahan C."/>
            <person name="Muszewska A."/>
            <person name="Grynberg M."/>
            <person name="Mandel M.A."/>
            <person name="Kellner E.M."/>
            <person name="Barker B.M."/>
            <person name="Galgiani J.N."/>
            <person name="Orbach M.J."/>
            <person name="Kirkland T.N."/>
            <person name="Cole G.T."/>
            <person name="Henn M.R."/>
            <person name="Birren B.W."/>
            <person name="Taylor J.W."/>
        </authorList>
    </citation>
    <scope>NUCLEOTIDE SEQUENCE [LARGE SCALE GENOMIC DNA]</scope>
    <source>
        <strain evidence="6">RMSCC 3488</strain>
    </source>
</reference>
<dbReference type="GO" id="GO:0016491">
    <property type="term" value="F:oxidoreductase activity"/>
    <property type="evidence" value="ECO:0007669"/>
    <property type="project" value="UniProtKB-KW"/>
</dbReference>
<protein>
    <submittedName>
        <fullName evidence="5">3-oxoacyl-[acyl-carrier-protein] reductase</fullName>
    </submittedName>
</protein>
<dbReference type="EMBL" id="DS268110">
    <property type="protein sequence ID" value="KMM67684.1"/>
    <property type="molecule type" value="Genomic_DNA"/>
</dbReference>
<dbReference type="VEuPathDB" id="FungiDB:CPAG_04017"/>
<evidence type="ECO:0000256" key="2">
    <source>
        <dbReference type="ARBA" id="ARBA00023002"/>
    </source>
</evidence>
<dbReference type="Proteomes" id="UP000054567">
    <property type="component" value="Unassembled WGS sequence"/>
</dbReference>
<dbReference type="PANTHER" id="PTHR43976:SF16">
    <property type="entry name" value="SHORT-CHAIN DEHYDROGENASE_REDUCTASE FAMILY PROTEIN"/>
    <property type="match status" value="1"/>
</dbReference>
<evidence type="ECO:0000256" key="3">
    <source>
        <dbReference type="RuleBase" id="RU000363"/>
    </source>
</evidence>
<evidence type="ECO:0000313" key="5">
    <source>
        <dbReference type="EMBL" id="KMM67684.1"/>
    </source>
</evidence>
<dbReference type="InterPro" id="IPR057326">
    <property type="entry name" value="KR_dom"/>
</dbReference>
<dbReference type="PRINTS" id="PR00081">
    <property type="entry name" value="GDHRDH"/>
</dbReference>
<dbReference type="InterPro" id="IPR051911">
    <property type="entry name" value="SDR_oxidoreductase"/>
</dbReference>
<dbReference type="Pfam" id="PF00106">
    <property type="entry name" value="adh_short"/>
    <property type="match status" value="1"/>
</dbReference>
<evidence type="ECO:0000313" key="6">
    <source>
        <dbReference type="Proteomes" id="UP000054567"/>
    </source>
</evidence>
<accession>A0A0J6FFN7</accession>
<evidence type="ECO:0000259" key="4">
    <source>
        <dbReference type="SMART" id="SM00822"/>
    </source>
</evidence>
<dbReference type="SMART" id="SM00822">
    <property type="entry name" value="PKS_KR"/>
    <property type="match status" value="1"/>
</dbReference>
<dbReference type="CDD" id="cd05374">
    <property type="entry name" value="17beta-HSD-like_SDR_c"/>
    <property type="match status" value="1"/>
</dbReference>
<organism evidence="5 6">
    <name type="scientific">Coccidioides posadasii RMSCC 3488</name>
    <dbReference type="NCBI Taxonomy" id="454284"/>
    <lineage>
        <taxon>Eukaryota</taxon>
        <taxon>Fungi</taxon>
        <taxon>Dikarya</taxon>
        <taxon>Ascomycota</taxon>
        <taxon>Pezizomycotina</taxon>
        <taxon>Eurotiomycetes</taxon>
        <taxon>Eurotiomycetidae</taxon>
        <taxon>Onygenales</taxon>
        <taxon>Onygenaceae</taxon>
        <taxon>Coccidioides</taxon>
    </lineage>
</organism>
<dbReference type="SUPFAM" id="SSF51735">
    <property type="entry name" value="NAD(P)-binding Rossmann-fold domains"/>
    <property type="match status" value="1"/>
</dbReference>
<dbReference type="AlphaFoldDB" id="A0A0J6FFN7"/>
<dbReference type="PRINTS" id="PR00080">
    <property type="entry name" value="SDRFAMILY"/>
</dbReference>
<proteinExistence type="inferred from homology"/>
<feature type="domain" description="Ketoreductase" evidence="4">
    <location>
        <begin position="4"/>
        <end position="178"/>
    </location>
</feature>
<comment type="similarity">
    <text evidence="1 3">Belongs to the short-chain dehydrogenases/reductases (SDR) family.</text>
</comment>
<dbReference type="OrthoDB" id="1274115at2759"/>
<evidence type="ECO:0000256" key="1">
    <source>
        <dbReference type="ARBA" id="ARBA00006484"/>
    </source>
</evidence>
<sequence>MGPRVWLITGCSSGFGKEIAIQVLERGDKVIATARNVSRIAALRDAGAEVLDLDVSAGFKTIEETVKAAHDIYGRLDILVNNAAFVQEGAVEELSPEEVLSCFNTNVFGALNVVRAVGPYMRQQRSGIIANVSSMAGWIGIPGCGVYAATKAALSCISEALTHELAPFGITVTAIEPGYFRSNLLQLGNRNRPMNRLAHYDGTAAHETADHLDKVNNKQLGNVAKGCSVIIDVLTQSGTASGRDIPIRLPLGSDMIQCVGMKCRETLALLDEWKDIASSTAHDDVQ</sequence>
<reference evidence="5 6" key="1">
    <citation type="submission" date="2007-06" db="EMBL/GenBank/DDBJ databases">
        <title>The Genome Sequence of Coccidioides posadasii RMSCC_3488.</title>
        <authorList>
            <consortium name="Coccidioides Genome Resources Consortium"/>
            <consortium name="The Broad Institute Genome Sequencing Platform"/>
            <person name="Henn M.R."/>
            <person name="Sykes S."/>
            <person name="Young S."/>
            <person name="Jaffe D."/>
            <person name="Berlin A."/>
            <person name="Alvarez P."/>
            <person name="Butler J."/>
            <person name="Gnerre S."/>
            <person name="Grabherr M."/>
            <person name="Mauceli E."/>
            <person name="Brockman W."/>
            <person name="Kodira C."/>
            <person name="Alvarado L."/>
            <person name="Zeng Q."/>
            <person name="Crawford M."/>
            <person name="Antoine C."/>
            <person name="Devon K."/>
            <person name="Galgiani J."/>
            <person name="Orsborn K."/>
            <person name="Lewis M.L."/>
            <person name="Nusbaum C."/>
            <person name="Galagan J."/>
            <person name="Birren B."/>
        </authorList>
    </citation>
    <scope>NUCLEOTIDE SEQUENCE [LARGE SCALE GENOMIC DNA]</scope>
    <source>
        <strain evidence="5 6">RMSCC 3488</strain>
    </source>
</reference>
<dbReference type="InterPro" id="IPR036291">
    <property type="entry name" value="NAD(P)-bd_dom_sf"/>
</dbReference>
<reference evidence="6" key="3">
    <citation type="journal article" date="2010" name="Genome Res.">
        <title>Population genomic sequencing of Coccidioides fungi reveals recent hybridization and transposon control.</title>
        <authorList>
            <person name="Neafsey D.E."/>
            <person name="Barker B.M."/>
            <person name="Sharpton T.J."/>
            <person name="Stajich J.E."/>
            <person name="Park D.J."/>
            <person name="Whiston E."/>
            <person name="Hung C.-Y."/>
            <person name="McMahan C."/>
            <person name="White J."/>
            <person name="Sykes S."/>
            <person name="Heiman D."/>
            <person name="Young S."/>
            <person name="Zeng Q."/>
            <person name="Abouelleil A."/>
            <person name="Aftuck L."/>
            <person name="Bessette D."/>
            <person name="Brown A."/>
            <person name="FitzGerald M."/>
            <person name="Lui A."/>
            <person name="Macdonald J.P."/>
            <person name="Priest M."/>
            <person name="Orbach M.J."/>
            <person name="Galgiani J.N."/>
            <person name="Kirkland T.N."/>
            <person name="Cole G.T."/>
            <person name="Birren B.W."/>
            <person name="Henn M.R."/>
            <person name="Taylor J.W."/>
            <person name="Rounsley S.D."/>
        </authorList>
    </citation>
    <scope>NUCLEOTIDE SEQUENCE [LARGE SCALE GENOMIC DNA]</scope>
    <source>
        <strain evidence="6">RMSCC 3488</strain>
    </source>
</reference>
<dbReference type="InterPro" id="IPR002347">
    <property type="entry name" value="SDR_fam"/>
</dbReference>
<dbReference type="Gene3D" id="3.40.50.720">
    <property type="entry name" value="NAD(P)-binding Rossmann-like Domain"/>
    <property type="match status" value="1"/>
</dbReference>
<keyword evidence="2" id="KW-0560">Oxidoreductase</keyword>